<proteinExistence type="predicted"/>
<dbReference type="AlphaFoldDB" id="X1HGM2"/>
<dbReference type="EMBL" id="BARU01029650">
    <property type="protein sequence ID" value="GAH69341.1"/>
    <property type="molecule type" value="Genomic_DNA"/>
</dbReference>
<reference evidence="1" key="1">
    <citation type="journal article" date="2014" name="Front. Microbiol.">
        <title>High frequency of phylogenetically diverse reductive dehalogenase-homologous genes in deep subseafloor sedimentary metagenomes.</title>
        <authorList>
            <person name="Kawai M."/>
            <person name="Futagami T."/>
            <person name="Toyoda A."/>
            <person name="Takaki Y."/>
            <person name="Nishi S."/>
            <person name="Hori S."/>
            <person name="Arai W."/>
            <person name="Tsubouchi T."/>
            <person name="Morono Y."/>
            <person name="Uchiyama I."/>
            <person name="Ito T."/>
            <person name="Fujiyama A."/>
            <person name="Inagaki F."/>
            <person name="Takami H."/>
        </authorList>
    </citation>
    <scope>NUCLEOTIDE SEQUENCE</scope>
    <source>
        <strain evidence="1">Expedition CK06-06</strain>
    </source>
</reference>
<organism evidence="1">
    <name type="scientific">marine sediment metagenome</name>
    <dbReference type="NCBI Taxonomy" id="412755"/>
    <lineage>
        <taxon>unclassified sequences</taxon>
        <taxon>metagenomes</taxon>
        <taxon>ecological metagenomes</taxon>
    </lineage>
</organism>
<comment type="caution">
    <text evidence="1">The sequence shown here is derived from an EMBL/GenBank/DDBJ whole genome shotgun (WGS) entry which is preliminary data.</text>
</comment>
<gene>
    <name evidence="1" type="ORF">S03H2_47130</name>
</gene>
<evidence type="ECO:0000313" key="1">
    <source>
        <dbReference type="EMBL" id="GAH69341.1"/>
    </source>
</evidence>
<protein>
    <submittedName>
        <fullName evidence="1">Uncharacterized protein</fullName>
    </submittedName>
</protein>
<name>X1HGM2_9ZZZZ</name>
<sequence>MQSQLPDPCLEFAIEPVRYLLCPQDKIQNVIFQDLRTNCSSGLKITPVLHNNKKVNHLYIAYGGVKIDLVQLLELKSAKLGKKVDIIAVIVWAKHFAGSMPQPIVEAYDSNKRLLDQDVGPIAQYKLDRLAVVSPGISYIVIEGTEVAILKICFMYACCD</sequence>
<accession>X1HGM2</accession>